<evidence type="ECO:0000313" key="7">
    <source>
        <dbReference type="Proteomes" id="UP000291106"/>
    </source>
</evidence>
<sequence length="179" mass="20921">MKIVGDSEHFQQPFDHDENYVSRTEFKKESELAQSLGIKLALLSKSQLDKMGLDEFLYDALIKLKTIKPKTEAYRRHQQYIGKLMRGYDHEPIEAALANVLNKNNNEAARVHVFEKMRDRLLAEGDSAIQALLDDHPTFERQKLRQLVRQANKELQKAPDKESKANKELFKYLREHIDE</sequence>
<comment type="function">
    <text evidence="5">Member of a network of 50S ribosomal subunit biogenesis factors which assembles along the 30S-50S interface, preventing incorrect 23S rRNA structures from forming. Promotes peptidyl transferase center (PTC) maturation.</text>
</comment>
<dbReference type="GO" id="GO:0019843">
    <property type="term" value="F:rRNA binding"/>
    <property type="evidence" value="ECO:0007669"/>
    <property type="project" value="UniProtKB-UniRule"/>
</dbReference>
<keyword evidence="4 5" id="KW-0694">RNA-binding</keyword>
<dbReference type="GO" id="GO:0005829">
    <property type="term" value="C:cytosol"/>
    <property type="evidence" value="ECO:0007669"/>
    <property type="project" value="TreeGrafter"/>
</dbReference>
<dbReference type="PANTHER" id="PTHR38101:SF1">
    <property type="entry name" value="UPF0307 PROTEIN YJGA"/>
    <property type="match status" value="1"/>
</dbReference>
<dbReference type="Proteomes" id="UP000291106">
    <property type="component" value="Chromosome"/>
</dbReference>
<dbReference type="CDD" id="cd16331">
    <property type="entry name" value="YjgA-like"/>
    <property type="match status" value="1"/>
</dbReference>
<dbReference type="InterPro" id="IPR023153">
    <property type="entry name" value="DarP_sf"/>
</dbReference>
<proteinExistence type="inferred from homology"/>
<dbReference type="GO" id="GO:1902626">
    <property type="term" value="P:assembly of large subunit precursor of preribosome"/>
    <property type="evidence" value="ECO:0007669"/>
    <property type="project" value="UniProtKB-UniRule"/>
</dbReference>
<gene>
    <name evidence="5" type="primary">darP</name>
    <name evidence="6" type="ORF">EXU30_08710</name>
</gene>
<dbReference type="PANTHER" id="PTHR38101">
    <property type="entry name" value="UPF0307 PROTEIN YJGA"/>
    <property type="match status" value="1"/>
</dbReference>
<keyword evidence="2 5" id="KW-0690">Ribosome biogenesis</keyword>
<dbReference type="KEGG" id="smai:EXU30_08710"/>
<keyword evidence="1 5" id="KW-0963">Cytoplasm</keyword>
<keyword evidence="3 5" id="KW-0699">rRNA-binding</keyword>
<protein>
    <recommendedName>
        <fullName evidence="5">Dual-action ribosomal maturation protein DarP</fullName>
    </recommendedName>
    <alternativeName>
        <fullName evidence="5">Large ribosomal subunit assembly factor DarP</fullName>
    </alternativeName>
</protein>
<dbReference type="AlphaFoldDB" id="A0A411PHC0"/>
<dbReference type="Gene3D" id="1.10.60.30">
    <property type="entry name" value="PSPTO4464-like domains"/>
    <property type="match status" value="2"/>
</dbReference>
<comment type="subcellular location">
    <subcellularLocation>
        <location evidence="5">Cytoplasm</location>
    </subcellularLocation>
    <text evidence="5">Associates with late stage pre-50S ribosomal subunits.</text>
</comment>
<reference evidence="6 7" key="1">
    <citation type="submission" date="2019-02" db="EMBL/GenBank/DDBJ databases">
        <title>Shewanella sp. D4-2 isolated from Dokdo Island.</title>
        <authorList>
            <person name="Baek K."/>
        </authorList>
    </citation>
    <scope>NUCLEOTIDE SEQUENCE [LARGE SCALE GENOMIC DNA]</scope>
    <source>
        <strain evidence="6 7">D4-2</strain>
    </source>
</reference>
<evidence type="ECO:0000256" key="1">
    <source>
        <dbReference type="ARBA" id="ARBA00022490"/>
    </source>
</evidence>
<evidence type="ECO:0000256" key="5">
    <source>
        <dbReference type="HAMAP-Rule" id="MF_00765"/>
    </source>
</evidence>
<accession>A0A411PHC0</accession>
<dbReference type="InterPro" id="IPR006839">
    <property type="entry name" value="DarP"/>
</dbReference>
<dbReference type="HAMAP" id="MF_00765">
    <property type="entry name" value="DarP"/>
    <property type="match status" value="1"/>
</dbReference>
<evidence type="ECO:0000256" key="2">
    <source>
        <dbReference type="ARBA" id="ARBA00022517"/>
    </source>
</evidence>
<evidence type="ECO:0000256" key="4">
    <source>
        <dbReference type="ARBA" id="ARBA00022884"/>
    </source>
</evidence>
<keyword evidence="7" id="KW-1185">Reference proteome</keyword>
<dbReference type="Pfam" id="PF04751">
    <property type="entry name" value="DarP"/>
    <property type="match status" value="1"/>
</dbReference>
<dbReference type="GO" id="GO:0043022">
    <property type="term" value="F:ribosome binding"/>
    <property type="evidence" value="ECO:0007669"/>
    <property type="project" value="UniProtKB-UniRule"/>
</dbReference>
<dbReference type="RefSeq" id="WP_130599209.1">
    <property type="nucleotide sequence ID" value="NZ_CP036200.1"/>
</dbReference>
<organism evidence="6 7">
    <name type="scientific">Shewanella maritima</name>
    <dbReference type="NCBI Taxonomy" id="2520507"/>
    <lineage>
        <taxon>Bacteria</taxon>
        <taxon>Pseudomonadati</taxon>
        <taxon>Pseudomonadota</taxon>
        <taxon>Gammaproteobacteria</taxon>
        <taxon>Alteromonadales</taxon>
        <taxon>Shewanellaceae</taxon>
        <taxon>Shewanella</taxon>
    </lineage>
</organism>
<comment type="similarity">
    <text evidence="5">Belongs to the DarP family.</text>
</comment>
<dbReference type="OrthoDB" id="5293604at2"/>
<dbReference type="PIRSF" id="PIRSF016183">
    <property type="entry name" value="UCP016183"/>
    <property type="match status" value="1"/>
</dbReference>
<dbReference type="NCBIfam" id="NF003593">
    <property type="entry name" value="PRK05255.1-1"/>
    <property type="match status" value="1"/>
</dbReference>
<dbReference type="EMBL" id="CP036200">
    <property type="protein sequence ID" value="QBF82760.1"/>
    <property type="molecule type" value="Genomic_DNA"/>
</dbReference>
<evidence type="ECO:0000313" key="6">
    <source>
        <dbReference type="EMBL" id="QBF82760.1"/>
    </source>
</evidence>
<name>A0A411PHC0_9GAMM</name>
<evidence type="ECO:0000256" key="3">
    <source>
        <dbReference type="ARBA" id="ARBA00022730"/>
    </source>
</evidence>
<dbReference type="SUPFAM" id="SSF158710">
    <property type="entry name" value="PSPTO4464-like"/>
    <property type="match status" value="1"/>
</dbReference>